<feature type="transmembrane region" description="Helical" evidence="2">
    <location>
        <begin position="676"/>
        <end position="696"/>
    </location>
</feature>
<keyword evidence="2" id="KW-1133">Transmembrane helix</keyword>
<sequence length="702" mass="75025">MAEDSRATSVAGWLLIPLALILGTAALAAVTWLLAVVMRRVLGVPVGRPRSIAVALVVSLATGGLVYLAVDQFWDAGIDAGPAIILGGIALLWMLGFGAAALTVLELIVPTGSASSPLTWLRGVRDTRGRNRRYRQVLAVFVRHGLTTGRPGRDAGAAGRIARSFREALEESGTTFVKLGQNLSTRESILPPVFTRELSRLQTSATPAEWPVIREALVAELGADPDEVFASVEHEPMAAASVAQIHRATLTDGTAVVLKVQRPGVVEEVTRDSDIVLRVCARLERSTEWARDMGLRRLAASFTSSLAEELDYRTEATNMRQMAEPLAATGLIMPKIYEEYCSTRLLVMDELIGTPLGAAAEELAELGPEGRRELGDLLMGSVLRQMMEYGVFQADPHPGNILVMHDVTVSSSSSAEHGGSLGRLSVSASSAQETVTTRAVGLGMLDFGAVGHLDAADRHNLASVFAAIDHGDARILTDALLLLVDRPDDLDIRGLQRSVSALLVRFGGGISQGEGAALFSRLTAVFNEYRLGVPETIAAALRGLAELEGTLRVLDPEYPLVETARREGTEVVKSQFSPSSVKDAAEGVLLESLPLLRDLPRQLSGIVGDLQGGRMSISMRMFRNPGDRAFLTGLLQQITVAMVAGCCILGGVMLIAFGNRGPILVDELTWHAALGYLVLFCGFLMALRTVAMVLFAGRSGQR</sequence>
<dbReference type="PANTHER" id="PTHR10566">
    <property type="entry name" value="CHAPERONE-ACTIVITY OF BC1 COMPLEX CABC1 -RELATED"/>
    <property type="match status" value="1"/>
</dbReference>
<gene>
    <name evidence="4" type="ORF">A606_00180</name>
</gene>
<organism evidence="4 5">
    <name type="scientific">Corynebacterium terpenotabidum Y-11</name>
    <dbReference type="NCBI Taxonomy" id="1200352"/>
    <lineage>
        <taxon>Bacteria</taxon>
        <taxon>Bacillati</taxon>
        <taxon>Actinomycetota</taxon>
        <taxon>Actinomycetes</taxon>
        <taxon>Mycobacteriales</taxon>
        <taxon>Corynebacteriaceae</taxon>
        <taxon>Corynebacterium</taxon>
    </lineage>
</organism>
<name>S4XB53_9CORY</name>
<dbReference type="STRING" id="1200352.A606_00180"/>
<evidence type="ECO:0000313" key="4">
    <source>
        <dbReference type="EMBL" id="AGP29694.1"/>
    </source>
</evidence>
<keyword evidence="2" id="KW-0812">Transmembrane</keyword>
<comment type="similarity">
    <text evidence="1">Belongs to the protein kinase superfamily. ADCK protein kinase family.</text>
</comment>
<dbReference type="PATRIC" id="fig|1200352.3.peg.30"/>
<dbReference type="AlphaFoldDB" id="S4XB53"/>
<feature type="transmembrane region" description="Helical" evidence="2">
    <location>
        <begin position="50"/>
        <end position="70"/>
    </location>
</feature>
<feature type="transmembrane region" description="Helical" evidence="2">
    <location>
        <begin position="82"/>
        <end position="109"/>
    </location>
</feature>
<dbReference type="EMBL" id="CP003696">
    <property type="protein sequence ID" value="AGP29694.1"/>
    <property type="molecule type" value="Genomic_DNA"/>
</dbReference>
<evidence type="ECO:0000256" key="1">
    <source>
        <dbReference type="ARBA" id="ARBA00009670"/>
    </source>
</evidence>
<evidence type="ECO:0000259" key="3">
    <source>
        <dbReference type="Pfam" id="PF03109"/>
    </source>
</evidence>
<dbReference type="Proteomes" id="UP000014809">
    <property type="component" value="Chromosome"/>
</dbReference>
<feature type="transmembrane region" description="Helical" evidence="2">
    <location>
        <begin position="629"/>
        <end position="656"/>
    </location>
</feature>
<dbReference type="HOGENOM" id="CLU_006533_0_2_11"/>
<keyword evidence="5" id="KW-1185">Reference proteome</keyword>
<dbReference type="SUPFAM" id="SSF56112">
    <property type="entry name" value="Protein kinase-like (PK-like)"/>
    <property type="match status" value="1"/>
</dbReference>
<accession>S4XB53</accession>
<feature type="transmembrane region" description="Helical" evidence="2">
    <location>
        <begin position="12"/>
        <end position="38"/>
    </location>
</feature>
<dbReference type="PANTHER" id="PTHR10566:SF113">
    <property type="entry name" value="PROTEIN ACTIVITY OF BC1 COMPLEX KINASE 7, CHLOROPLASTIC"/>
    <property type="match status" value="1"/>
</dbReference>
<keyword evidence="2" id="KW-0472">Membrane</keyword>
<evidence type="ECO:0000256" key="2">
    <source>
        <dbReference type="SAM" id="Phobius"/>
    </source>
</evidence>
<dbReference type="Pfam" id="PF03109">
    <property type="entry name" value="ABC1"/>
    <property type="match status" value="1"/>
</dbReference>
<dbReference type="CDD" id="cd05121">
    <property type="entry name" value="ABC1_ADCK3-like"/>
    <property type="match status" value="1"/>
</dbReference>
<dbReference type="KEGG" id="cter:A606_00180"/>
<dbReference type="InterPro" id="IPR011009">
    <property type="entry name" value="Kinase-like_dom_sf"/>
</dbReference>
<dbReference type="eggNOG" id="COG0661">
    <property type="taxonomic scope" value="Bacteria"/>
</dbReference>
<evidence type="ECO:0000313" key="5">
    <source>
        <dbReference type="Proteomes" id="UP000014809"/>
    </source>
</evidence>
<reference evidence="4 5" key="1">
    <citation type="submission" date="2012-06" db="EMBL/GenBank/DDBJ databases">
        <title>Complete genome sequence of Corynebacterium terpenotabidum Y-11 (=DSM 44721).</title>
        <authorList>
            <person name="Ruckert C."/>
            <person name="Albersmeier A."/>
            <person name="Al-Dilaimi A."/>
            <person name="Szczepanowski R."/>
            <person name="Kalinowski J."/>
        </authorList>
    </citation>
    <scope>NUCLEOTIDE SEQUENCE [LARGE SCALE GENOMIC DNA]</scope>
    <source>
        <strain evidence="4 5">Y-11</strain>
    </source>
</reference>
<dbReference type="InterPro" id="IPR004147">
    <property type="entry name" value="ABC1_dom"/>
</dbReference>
<proteinExistence type="inferred from homology"/>
<protein>
    <recommendedName>
        <fullName evidence="3">ABC1 atypical kinase-like domain-containing protein</fullName>
    </recommendedName>
</protein>
<feature type="domain" description="ABC1 atypical kinase-like" evidence="3">
    <location>
        <begin position="200"/>
        <end position="474"/>
    </location>
</feature>
<dbReference type="InterPro" id="IPR050154">
    <property type="entry name" value="UbiB_kinase"/>
</dbReference>